<dbReference type="SUPFAM" id="SSF47598">
    <property type="entry name" value="Ribbon-helix-helix"/>
    <property type="match status" value="1"/>
</dbReference>
<name>A0A345C2B2_9BACI</name>
<sequence>MNVYEWCVQGVSNLSQENGRQIMISLPNYLLQEVDRMTKRDGLNRSDFIHQAATKYLHERKQVVRESMQKGYIEMATINLNIADESFQLEEEAESQVHHTNIRGVQL</sequence>
<dbReference type="InterPro" id="IPR013321">
    <property type="entry name" value="Arc_rbn_hlx_hlx"/>
</dbReference>
<dbReference type="RefSeq" id="WP_114375072.1">
    <property type="nucleotide sequence ID" value="NZ_CP031092.1"/>
</dbReference>
<protein>
    <submittedName>
        <fullName evidence="1">Antitoxin</fullName>
    </submittedName>
</protein>
<reference evidence="1 2" key="1">
    <citation type="journal article" date="2018" name="J. Microbiol.">
        <title>Salicibibacter kimchii gen. nov., sp. nov., a moderately halophilic and alkalitolerant bacterium in the family Bacillaceae, isolated from kimchi.</title>
        <authorList>
            <person name="Jang J.Y."/>
            <person name="Oh Y.J."/>
            <person name="Lim S.K."/>
            <person name="Park H.K."/>
            <person name="Lee C."/>
            <person name="Kim J.Y."/>
            <person name="Lee M.A."/>
            <person name="Choi H.J."/>
        </authorList>
    </citation>
    <scope>NUCLEOTIDE SEQUENCE [LARGE SCALE GENOMIC DNA]</scope>
    <source>
        <strain evidence="1 2">NKC1-1</strain>
    </source>
</reference>
<organism evidence="1 2">
    <name type="scientific">Salicibibacter kimchii</name>
    <dbReference type="NCBI Taxonomy" id="2099786"/>
    <lineage>
        <taxon>Bacteria</taxon>
        <taxon>Bacillati</taxon>
        <taxon>Bacillota</taxon>
        <taxon>Bacilli</taxon>
        <taxon>Bacillales</taxon>
        <taxon>Bacillaceae</taxon>
        <taxon>Salicibibacter</taxon>
    </lineage>
</organism>
<dbReference type="InterPro" id="IPR010985">
    <property type="entry name" value="Ribbon_hlx_hlx"/>
</dbReference>
<dbReference type="Gene3D" id="1.10.1220.10">
    <property type="entry name" value="Met repressor-like"/>
    <property type="match status" value="1"/>
</dbReference>
<gene>
    <name evidence="1" type="ORF">DT065_15930</name>
</gene>
<dbReference type="CDD" id="cd22231">
    <property type="entry name" value="RHH_NikR_HicB-like"/>
    <property type="match status" value="1"/>
</dbReference>
<dbReference type="KEGG" id="rue:DT065_15930"/>
<dbReference type="AlphaFoldDB" id="A0A345C2B2"/>
<dbReference type="Proteomes" id="UP000252100">
    <property type="component" value="Chromosome"/>
</dbReference>
<dbReference type="GO" id="GO:0006355">
    <property type="term" value="P:regulation of DNA-templated transcription"/>
    <property type="evidence" value="ECO:0007669"/>
    <property type="project" value="InterPro"/>
</dbReference>
<dbReference type="EMBL" id="CP031092">
    <property type="protein sequence ID" value="AXF57343.1"/>
    <property type="molecule type" value="Genomic_DNA"/>
</dbReference>
<dbReference type="OrthoDB" id="1634058at2"/>
<evidence type="ECO:0000313" key="1">
    <source>
        <dbReference type="EMBL" id="AXF57343.1"/>
    </source>
</evidence>
<keyword evidence="2" id="KW-1185">Reference proteome</keyword>
<accession>A0A345C2B2</accession>
<proteinExistence type="predicted"/>
<evidence type="ECO:0000313" key="2">
    <source>
        <dbReference type="Proteomes" id="UP000252100"/>
    </source>
</evidence>